<proteinExistence type="predicted"/>
<organism evidence="1">
    <name type="scientific">freshwater metagenome</name>
    <dbReference type="NCBI Taxonomy" id="449393"/>
    <lineage>
        <taxon>unclassified sequences</taxon>
        <taxon>metagenomes</taxon>
        <taxon>ecological metagenomes</taxon>
    </lineage>
</organism>
<dbReference type="SUPFAM" id="SSF52540">
    <property type="entry name" value="P-loop containing nucleoside triphosphate hydrolases"/>
    <property type="match status" value="1"/>
</dbReference>
<dbReference type="Gene3D" id="3.40.50.300">
    <property type="entry name" value="P-loop containing nucleotide triphosphate hydrolases"/>
    <property type="match status" value="1"/>
</dbReference>
<dbReference type="EMBL" id="CAEZUV010000047">
    <property type="protein sequence ID" value="CAB4611568.1"/>
    <property type="molecule type" value="Genomic_DNA"/>
</dbReference>
<sequence>MSSPSANTVKRIHVYGHASASPQSVASAFGATVSESPEADSDLAIFAINPAAGIDQQAIDNWAALDDFQIPRLVVVNGLEGQELDFDDAVMVANRVFTQLITPYLVLHGDDSEPTALIRLQDLQIIDYSKNPPALGPSDPEHEELVREFREEYLEQMSEMDEGAFAAGILFPAIPINLIKGIGVDVVQGYIDLLPSRS</sequence>
<name>A0A6J6HSR7_9ZZZZ</name>
<dbReference type="AlphaFoldDB" id="A0A6J6HSR7"/>
<gene>
    <name evidence="1" type="ORF">UFOPK1856_00457</name>
</gene>
<dbReference type="InterPro" id="IPR027417">
    <property type="entry name" value="P-loop_NTPase"/>
</dbReference>
<reference evidence="1" key="1">
    <citation type="submission" date="2020-05" db="EMBL/GenBank/DDBJ databases">
        <authorList>
            <person name="Chiriac C."/>
            <person name="Salcher M."/>
            <person name="Ghai R."/>
            <person name="Kavagutti S V."/>
        </authorList>
    </citation>
    <scope>NUCLEOTIDE SEQUENCE</scope>
</reference>
<evidence type="ECO:0000313" key="1">
    <source>
        <dbReference type="EMBL" id="CAB4611568.1"/>
    </source>
</evidence>
<accession>A0A6J6HSR7</accession>
<protein>
    <submittedName>
        <fullName evidence="1">Unannotated protein</fullName>
    </submittedName>
</protein>